<sequence>MQPVSTRPRPFTREADFRQERDFGAKISATFDFIRANFRALVKTLAYFVLPGALVAGVGMGTFTNLIYNQMPTPGTRRTAAATQMSAALLPKMFGGMGVASLAFLVSFLLITGALYSFVRVRLALPADEDVQPSQVWAFMRPRLGKALLAVVVLGAAGVLVSMGAGLVLAGTAAGGISSPVAVFFGVLGLFVLFTWLAVVLTLFFPILWLEDAGIGQALKRAFFLVKGKWWSTFGLLLISTIIQSFVAFVFIIPQYAVMFGKVLKIPYLDSDLLGIAGQCIYSLGLLFTYAIPLLAIMFQYFSLVERREGTGSFQLLGQLGQAPAPGVASGLYRPDEEGEY</sequence>
<feature type="transmembrane region" description="Helical" evidence="1">
    <location>
        <begin position="147"/>
        <end position="170"/>
    </location>
</feature>
<keyword evidence="1" id="KW-1133">Transmembrane helix</keyword>
<gene>
    <name evidence="2" type="ORF">HNP98_001931</name>
</gene>
<reference evidence="2 3" key="1">
    <citation type="submission" date="2020-05" db="EMBL/GenBank/DDBJ databases">
        <title>Genomic Encyclopedia of Type Strains, Phase IV (KMG-V): Genome sequencing to study the core and pangenomes of soil and plant-associated prokaryotes.</title>
        <authorList>
            <person name="Whitman W."/>
        </authorList>
    </citation>
    <scope>NUCLEOTIDE SEQUENCE [LARGE SCALE GENOMIC DNA]</scope>
    <source>
        <strain evidence="2 3">9A</strain>
    </source>
</reference>
<dbReference type="Proteomes" id="UP000779507">
    <property type="component" value="Unassembled WGS sequence"/>
</dbReference>
<evidence type="ECO:0000313" key="3">
    <source>
        <dbReference type="Proteomes" id="UP000779507"/>
    </source>
</evidence>
<proteinExistence type="predicted"/>
<keyword evidence="3" id="KW-1185">Reference proteome</keyword>
<protein>
    <recommendedName>
        <fullName evidence="4">Glycerophosphoryl diester phosphodiesterase membrane domain-containing protein</fullName>
    </recommendedName>
</protein>
<name>A0ABX2FPK5_9BACT</name>
<feature type="transmembrane region" description="Helical" evidence="1">
    <location>
        <begin position="93"/>
        <end position="116"/>
    </location>
</feature>
<feature type="transmembrane region" description="Helical" evidence="1">
    <location>
        <begin position="45"/>
        <end position="68"/>
    </location>
</feature>
<dbReference type="RefSeq" id="WP_173809833.1">
    <property type="nucleotide sequence ID" value="NZ_JABSNP010000007.1"/>
</dbReference>
<comment type="caution">
    <text evidence="2">The sequence shown here is derived from an EMBL/GenBank/DDBJ whole genome shotgun (WGS) entry which is preliminary data.</text>
</comment>
<evidence type="ECO:0008006" key="4">
    <source>
        <dbReference type="Google" id="ProtNLM"/>
    </source>
</evidence>
<organism evidence="2 3">
    <name type="scientific">Hymenobacter caeli</name>
    <dbReference type="NCBI Taxonomy" id="2735894"/>
    <lineage>
        <taxon>Bacteria</taxon>
        <taxon>Pseudomonadati</taxon>
        <taxon>Bacteroidota</taxon>
        <taxon>Cytophagia</taxon>
        <taxon>Cytophagales</taxon>
        <taxon>Hymenobacteraceae</taxon>
        <taxon>Hymenobacter</taxon>
    </lineage>
</organism>
<evidence type="ECO:0000256" key="1">
    <source>
        <dbReference type="SAM" id="Phobius"/>
    </source>
</evidence>
<keyword evidence="1" id="KW-0812">Transmembrane</keyword>
<feature type="transmembrane region" description="Helical" evidence="1">
    <location>
        <begin position="182"/>
        <end position="209"/>
    </location>
</feature>
<dbReference type="EMBL" id="JABSNP010000007">
    <property type="protein sequence ID" value="NRT19108.1"/>
    <property type="molecule type" value="Genomic_DNA"/>
</dbReference>
<evidence type="ECO:0000313" key="2">
    <source>
        <dbReference type="EMBL" id="NRT19108.1"/>
    </source>
</evidence>
<feature type="transmembrane region" description="Helical" evidence="1">
    <location>
        <begin position="273"/>
        <end position="299"/>
    </location>
</feature>
<keyword evidence="1" id="KW-0472">Membrane</keyword>
<feature type="transmembrane region" description="Helical" evidence="1">
    <location>
        <begin position="230"/>
        <end position="253"/>
    </location>
</feature>
<accession>A0ABX2FPK5</accession>